<protein>
    <submittedName>
        <fullName evidence="4">Efflux transporter outer membrane subunit</fullName>
    </submittedName>
</protein>
<dbReference type="RefSeq" id="WP_273619612.1">
    <property type="nucleotide sequence ID" value="NZ_CP117418.1"/>
</dbReference>
<dbReference type="Gene3D" id="1.20.1600.10">
    <property type="entry name" value="Outer membrane efflux proteins (OEP)"/>
    <property type="match status" value="1"/>
</dbReference>
<dbReference type="EMBL" id="CP117418">
    <property type="protein sequence ID" value="WCT79335.1"/>
    <property type="molecule type" value="Genomic_DNA"/>
</dbReference>
<keyword evidence="2" id="KW-0449">Lipoprotein</keyword>
<keyword evidence="2" id="KW-1134">Transmembrane beta strand</keyword>
<dbReference type="InterPro" id="IPR010131">
    <property type="entry name" value="MdtP/NodT-like"/>
</dbReference>
<accession>A0ABY7U2J1</accession>
<keyword evidence="5" id="KW-1185">Reference proteome</keyword>
<dbReference type="Pfam" id="PF02321">
    <property type="entry name" value="OEP"/>
    <property type="match status" value="2"/>
</dbReference>
<dbReference type="PANTHER" id="PTHR30203:SF33">
    <property type="entry name" value="BLR4455 PROTEIN"/>
    <property type="match status" value="1"/>
</dbReference>
<dbReference type="Gene3D" id="2.20.200.10">
    <property type="entry name" value="Outer membrane efflux proteins (OEP)"/>
    <property type="match status" value="1"/>
</dbReference>
<feature type="signal peptide" evidence="3">
    <location>
        <begin position="1"/>
        <end position="15"/>
    </location>
</feature>
<name>A0ABY7U2J1_9SPHN</name>
<sequence length="458" mass="48471">MAAMLPLLASGCSMAPSYTAPPVAPAPAAFKETGMWTPATPADAMPRGAWWRVLPDPVLDALEQRIEKDSPRLAIALARYDQARALSRQARADLRPRVDASGRALTARAMSPATGGHYEYDDYAVGGSAAYEVDLWGRIRNQVSATQAEAQASAADLAGARLSLQAELAENYIQLRKLDAQLDLLSQTKTAYAAAVDLTTKRFEGGAANEADVTRARTQFKSVQSEMAQRKADRALLEHAIATLVGEQASGFAIAPVAAMLTPPQVPASAPSLLLQRRPDVAAAERRVAAANARIGVARAAFFPQITLGASGGFETTAASLLSAGSSVWALGPALAAMPIFDAGRRRAGVAYARAQFAEASANYRQATLNAFREVEDQLALVNRLAEASAQQSEAVVAAARTNQLANIQYREGAVDYLQVVTAQAAELQAREDQLALESRRLIASVGLIRAMGGDWGS</sequence>
<comment type="similarity">
    <text evidence="1 2">Belongs to the outer membrane factor (OMF) (TC 1.B.17) family.</text>
</comment>
<keyword evidence="2" id="KW-0812">Transmembrane</keyword>
<dbReference type="Proteomes" id="UP001218231">
    <property type="component" value="Plasmid unnamed1"/>
</dbReference>
<keyword evidence="4" id="KW-0614">Plasmid</keyword>
<evidence type="ECO:0000256" key="3">
    <source>
        <dbReference type="SAM" id="SignalP"/>
    </source>
</evidence>
<evidence type="ECO:0000313" key="5">
    <source>
        <dbReference type="Proteomes" id="UP001218231"/>
    </source>
</evidence>
<reference evidence="4 5" key="1">
    <citation type="submission" date="2023-02" db="EMBL/GenBank/DDBJ databases">
        <title>Genome sequence of Novosphingobium humi KACC 19094.</title>
        <authorList>
            <person name="Kim S."/>
            <person name="Heo J."/>
            <person name="Kwon S.-W."/>
        </authorList>
    </citation>
    <scope>NUCLEOTIDE SEQUENCE [LARGE SCALE GENOMIC DNA]</scope>
    <source>
        <strain evidence="4 5">KACC 19094</strain>
        <plasmid evidence="4 5">unnamed1</plasmid>
    </source>
</reference>
<dbReference type="InterPro" id="IPR003423">
    <property type="entry name" value="OMP_efflux"/>
</dbReference>
<gene>
    <name evidence="4" type="ORF">PQ457_20275</name>
</gene>
<dbReference type="PANTHER" id="PTHR30203">
    <property type="entry name" value="OUTER MEMBRANE CATION EFFLUX PROTEIN"/>
    <property type="match status" value="1"/>
</dbReference>
<evidence type="ECO:0000313" key="4">
    <source>
        <dbReference type="EMBL" id="WCT79335.1"/>
    </source>
</evidence>
<organism evidence="4 5">
    <name type="scientific">Novosphingobium humi</name>
    <dbReference type="NCBI Taxonomy" id="2282397"/>
    <lineage>
        <taxon>Bacteria</taxon>
        <taxon>Pseudomonadati</taxon>
        <taxon>Pseudomonadota</taxon>
        <taxon>Alphaproteobacteria</taxon>
        <taxon>Sphingomonadales</taxon>
        <taxon>Sphingomonadaceae</taxon>
        <taxon>Novosphingobium</taxon>
    </lineage>
</organism>
<keyword evidence="2" id="KW-0472">Membrane</keyword>
<keyword evidence="2" id="KW-0564">Palmitate</keyword>
<dbReference type="SUPFAM" id="SSF56954">
    <property type="entry name" value="Outer membrane efflux proteins (OEP)"/>
    <property type="match status" value="1"/>
</dbReference>
<geneLocation type="plasmid" evidence="4 5">
    <name>unnamed1</name>
</geneLocation>
<keyword evidence="3" id="KW-0732">Signal</keyword>
<comment type="subcellular location">
    <subcellularLocation>
        <location evidence="2">Cell membrane</location>
        <topology evidence="2">Lipid-anchor</topology>
    </subcellularLocation>
</comment>
<evidence type="ECO:0000256" key="2">
    <source>
        <dbReference type="RuleBase" id="RU362097"/>
    </source>
</evidence>
<evidence type="ECO:0000256" key="1">
    <source>
        <dbReference type="ARBA" id="ARBA00007613"/>
    </source>
</evidence>
<proteinExistence type="inferred from homology"/>
<dbReference type="NCBIfam" id="TIGR01845">
    <property type="entry name" value="outer_NodT"/>
    <property type="match status" value="1"/>
</dbReference>
<feature type="chain" id="PRO_5046251240" evidence="3">
    <location>
        <begin position="16"/>
        <end position="458"/>
    </location>
</feature>